<evidence type="ECO:0000313" key="3">
    <source>
        <dbReference type="EMBL" id="KAJ4462835.1"/>
    </source>
</evidence>
<comment type="caution">
    <text evidence="3">The sequence shown here is derived from an EMBL/GenBank/DDBJ whole genome shotgun (WGS) entry which is preliminary data.</text>
</comment>
<dbReference type="InterPro" id="IPR032675">
    <property type="entry name" value="LRR_dom_sf"/>
</dbReference>
<dbReference type="InterPro" id="IPR006553">
    <property type="entry name" value="Leu-rich_rpt_Cys-con_subtyp"/>
</dbReference>
<feature type="region of interest" description="Disordered" evidence="1">
    <location>
        <begin position="445"/>
        <end position="536"/>
    </location>
</feature>
<protein>
    <recommendedName>
        <fullName evidence="2">F-box/LRR-repeat protein 15-like leucin rich repeat domain-containing protein</fullName>
    </recommendedName>
</protein>
<evidence type="ECO:0000259" key="2">
    <source>
        <dbReference type="Pfam" id="PF25372"/>
    </source>
</evidence>
<feature type="compositionally biased region" description="Low complexity" evidence="1">
    <location>
        <begin position="475"/>
        <end position="491"/>
    </location>
</feature>
<gene>
    <name evidence="3" type="ORF">PAPYR_26</name>
</gene>
<keyword evidence="4" id="KW-1185">Reference proteome</keyword>
<dbReference type="Proteomes" id="UP001141327">
    <property type="component" value="Unassembled WGS sequence"/>
</dbReference>
<dbReference type="Gene3D" id="3.80.10.10">
    <property type="entry name" value="Ribonuclease Inhibitor"/>
    <property type="match status" value="2"/>
</dbReference>
<dbReference type="InterPro" id="IPR057207">
    <property type="entry name" value="FBXL15_LRR"/>
</dbReference>
<feature type="compositionally biased region" description="Pro residues" evidence="1">
    <location>
        <begin position="399"/>
        <end position="409"/>
    </location>
</feature>
<evidence type="ECO:0000256" key="1">
    <source>
        <dbReference type="SAM" id="MobiDB-lite"/>
    </source>
</evidence>
<dbReference type="PANTHER" id="PTHR13318">
    <property type="entry name" value="PARTNER OF PAIRED, ISOFORM B-RELATED"/>
    <property type="match status" value="1"/>
</dbReference>
<dbReference type="SMART" id="SM00367">
    <property type="entry name" value="LRR_CC"/>
    <property type="match status" value="5"/>
</dbReference>
<reference evidence="3" key="1">
    <citation type="journal article" date="2022" name="bioRxiv">
        <title>Genomics of Preaxostyla Flagellates Illuminates Evolutionary Transitions and the Path Towards Mitochondrial Loss.</title>
        <authorList>
            <person name="Novak L.V.F."/>
            <person name="Treitli S.C."/>
            <person name="Pyrih J."/>
            <person name="Halakuc P."/>
            <person name="Pipaliya S.V."/>
            <person name="Vacek V."/>
            <person name="Brzon O."/>
            <person name="Soukal P."/>
            <person name="Eme L."/>
            <person name="Dacks J.B."/>
            <person name="Karnkowska A."/>
            <person name="Elias M."/>
            <person name="Hampl V."/>
        </authorList>
    </citation>
    <scope>NUCLEOTIDE SEQUENCE</scope>
    <source>
        <strain evidence="3">RCP-MX</strain>
    </source>
</reference>
<dbReference type="EMBL" id="JAPMOS010000001">
    <property type="protein sequence ID" value="KAJ4462835.1"/>
    <property type="molecule type" value="Genomic_DNA"/>
</dbReference>
<feature type="region of interest" description="Disordered" evidence="1">
    <location>
        <begin position="378"/>
        <end position="415"/>
    </location>
</feature>
<dbReference type="SUPFAM" id="SSF52047">
    <property type="entry name" value="RNI-like"/>
    <property type="match status" value="2"/>
</dbReference>
<dbReference type="Pfam" id="PF25372">
    <property type="entry name" value="DUF7885"/>
    <property type="match status" value="1"/>
</dbReference>
<dbReference type="PANTHER" id="PTHR13318:SF190">
    <property type="entry name" value="PARTNER OF PAIRED, ISOFORM B"/>
    <property type="match status" value="1"/>
</dbReference>
<accession>A0ABQ8UUP3</accession>
<proteinExistence type="predicted"/>
<sequence length="747" mass="79914">MISHHIRTHIYSTCDALDFNALRRTPPPECILHYAERLKASLTQVSCGRVAFQDLDFLRLVSSCPRLTTLDVRASPRLTFSYKASATLPNLTSLNLSDCVNITDGSMPLLARLCPNLSALLVAGASQLTDQGIHALCQAPFAGHQLHRLDLHRCDRLTDEAVLALARYCGGLQWLRLPEQLTLASLSHMASATRLAATLEHLDFVWRPTQFMLAHLPPRVFAACREVRCPAGCEDALLLFADGFLHELTLVCPTPSRFVDEATFRRLGALFPHLTAFTAELAGDGGLHWPGRLEAPGEVDGPSHGGICTVHTAGQVAAAQVYCPTEDLGMRLCDEGLRILLGCCRHLRRLAIHRGVRRGEPAMTGSALLGDLHLPRLRSPPPPSPCGSPAPPTADYIPLLPPPARPPPLRPEDGATTGMRHLRTLSMSMAMTHSFTNFSRSVTLHLGSSGRPPPPPGFATPRPLISPVTAPPTPGVADDGAGGSASAPPSSLHTLSISSFFRRPGNEPAEPEVPPASPSLRQLDFSPRLGTSRSQGRLDPLAAAAVEAVGPLGSLAQRYGHHLREVALGPCGALLTDGALREWVAHGRWLTRIRFDGATAITDEAMLLIDRPSSSSFPRPVPSPIIAASSRASPGVIALIGSVAHGLTHLSLRWCPRLSDAVLLVAAYGCPHLESCLSLRECPLLKAPVAMSPQAPVPLLVSLLEALPALRYLDVARTGFGADLAALGESGHLARVRALRPALYLHI</sequence>
<evidence type="ECO:0000313" key="4">
    <source>
        <dbReference type="Proteomes" id="UP001141327"/>
    </source>
</evidence>
<name>A0ABQ8UUP3_9EUKA</name>
<feature type="compositionally biased region" description="Pro residues" evidence="1">
    <location>
        <begin position="378"/>
        <end position="392"/>
    </location>
</feature>
<feature type="domain" description="F-box/LRR-repeat protein 15-like leucin rich repeat" evidence="2">
    <location>
        <begin position="58"/>
        <end position="191"/>
    </location>
</feature>
<organism evidence="3 4">
    <name type="scientific">Paratrimastix pyriformis</name>
    <dbReference type="NCBI Taxonomy" id="342808"/>
    <lineage>
        <taxon>Eukaryota</taxon>
        <taxon>Metamonada</taxon>
        <taxon>Preaxostyla</taxon>
        <taxon>Paratrimastigidae</taxon>
        <taxon>Paratrimastix</taxon>
    </lineage>
</organism>